<dbReference type="GO" id="GO:0005634">
    <property type="term" value="C:nucleus"/>
    <property type="evidence" value="ECO:0007669"/>
    <property type="project" value="UniProtKB-SubCell"/>
</dbReference>
<name>A0A8J5LIS5_ZINOF</name>
<feature type="domain" description="C3HC-type" evidence="3">
    <location>
        <begin position="67"/>
        <end position="130"/>
    </location>
</feature>
<sequence>MATDFSLFVFFEPTATTDFSHFAFFIDSDKLLLQVFFKSAATTSFFISVGVQLQEDLVFGMIYTGFEHKNVDQAVETFAKQLDAGHKDSCSWRGNCCADSLVQFPPMLPSAIIGGYKDRCDGLLQFPFLPVVASSAIETMRLTRSSKIDHMFADLCIKKQFKEFWI</sequence>
<evidence type="ECO:0000256" key="1">
    <source>
        <dbReference type="ARBA" id="ARBA00004123"/>
    </source>
</evidence>
<dbReference type="PANTHER" id="PTHR15835">
    <property type="entry name" value="NUCLEAR-INTERACTING PARTNER OF ALK"/>
    <property type="match status" value="1"/>
</dbReference>
<comment type="subcellular location">
    <subcellularLocation>
        <location evidence="1">Nucleus</location>
    </subcellularLocation>
</comment>
<keyword evidence="5" id="KW-1185">Reference proteome</keyword>
<dbReference type="EMBL" id="JACMSC010000007">
    <property type="protein sequence ID" value="KAG6513603.1"/>
    <property type="molecule type" value="Genomic_DNA"/>
</dbReference>
<protein>
    <recommendedName>
        <fullName evidence="3">C3HC-type domain-containing protein</fullName>
    </recommendedName>
</protein>
<dbReference type="InterPro" id="IPR012935">
    <property type="entry name" value="NuBaID_N"/>
</dbReference>
<comment type="caution">
    <text evidence="4">The sequence shown here is derived from an EMBL/GenBank/DDBJ whole genome shotgun (WGS) entry which is preliminary data.</text>
</comment>
<organism evidence="4 5">
    <name type="scientific">Zingiber officinale</name>
    <name type="common">Ginger</name>
    <name type="synonym">Amomum zingiber</name>
    <dbReference type="NCBI Taxonomy" id="94328"/>
    <lineage>
        <taxon>Eukaryota</taxon>
        <taxon>Viridiplantae</taxon>
        <taxon>Streptophyta</taxon>
        <taxon>Embryophyta</taxon>
        <taxon>Tracheophyta</taxon>
        <taxon>Spermatophyta</taxon>
        <taxon>Magnoliopsida</taxon>
        <taxon>Liliopsida</taxon>
        <taxon>Zingiberales</taxon>
        <taxon>Zingiberaceae</taxon>
        <taxon>Zingiber</taxon>
    </lineage>
</organism>
<evidence type="ECO:0000259" key="3">
    <source>
        <dbReference type="Pfam" id="PF07967"/>
    </source>
</evidence>
<evidence type="ECO:0000313" key="4">
    <source>
        <dbReference type="EMBL" id="KAG6513603.1"/>
    </source>
</evidence>
<keyword evidence="2" id="KW-0539">Nucleus</keyword>
<reference evidence="4 5" key="1">
    <citation type="submission" date="2020-08" db="EMBL/GenBank/DDBJ databases">
        <title>Plant Genome Project.</title>
        <authorList>
            <person name="Zhang R.-G."/>
        </authorList>
    </citation>
    <scope>NUCLEOTIDE SEQUENCE [LARGE SCALE GENOMIC DNA]</scope>
    <source>
        <tissue evidence="4">Rhizome</tissue>
    </source>
</reference>
<dbReference type="AlphaFoldDB" id="A0A8J5LIS5"/>
<dbReference type="GO" id="GO:0008270">
    <property type="term" value="F:zinc ion binding"/>
    <property type="evidence" value="ECO:0007669"/>
    <property type="project" value="InterPro"/>
</dbReference>
<accession>A0A8J5LIS5</accession>
<proteinExistence type="predicted"/>
<dbReference type="PANTHER" id="PTHR15835:SF16">
    <property type="entry name" value="F20D23.9 PROTEIN"/>
    <property type="match status" value="1"/>
</dbReference>
<evidence type="ECO:0000256" key="2">
    <source>
        <dbReference type="ARBA" id="ARBA00023242"/>
    </source>
</evidence>
<gene>
    <name evidence="4" type="ORF">ZIOFF_023935</name>
</gene>
<evidence type="ECO:0000313" key="5">
    <source>
        <dbReference type="Proteomes" id="UP000734854"/>
    </source>
</evidence>
<dbReference type="Pfam" id="PF07967">
    <property type="entry name" value="zf-C3HC"/>
    <property type="match status" value="1"/>
</dbReference>
<dbReference type="Proteomes" id="UP000734854">
    <property type="component" value="Unassembled WGS sequence"/>
</dbReference>